<evidence type="ECO:0000313" key="7">
    <source>
        <dbReference type="Proteomes" id="UP000184076"/>
    </source>
</evidence>
<comment type="subcellular location">
    <subcellularLocation>
        <location evidence="3">Cytoplasm</location>
    </subcellularLocation>
</comment>
<reference evidence="7" key="1">
    <citation type="submission" date="2016-11" db="EMBL/GenBank/DDBJ databases">
        <authorList>
            <person name="Varghese N."/>
            <person name="Submissions S."/>
        </authorList>
    </citation>
    <scope>NUCLEOTIDE SEQUENCE [LARGE SCALE GENOMIC DNA]</scope>
    <source>
        <strain evidence="7">DSM 9756</strain>
    </source>
</reference>
<dbReference type="Pfam" id="PF02146">
    <property type="entry name" value="SIR2"/>
    <property type="match status" value="1"/>
</dbReference>
<dbReference type="GO" id="GO:0036054">
    <property type="term" value="F:protein-malonyllysine demalonylase activity"/>
    <property type="evidence" value="ECO:0007669"/>
    <property type="project" value="InterPro"/>
</dbReference>
<dbReference type="GO" id="GO:0070403">
    <property type="term" value="F:NAD+ binding"/>
    <property type="evidence" value="ECO:0007669"/>
    <property type="project" value="UniProtKB-UniRule"/>
</dbReference>
<feature type="binding site" evidence="3">
    <location>
        <position position="237"/>
    </location>
    <ligand>
        <name>NAD(+)</name>
        <dbReference type="ChEBI" id="CHEBI:57540"/>
    </ligand>
</feature>
<dbReference type="CDD" id="cd01412">
    <property type="entry name" value="SIRT5_Af1_CobB"/>
    <property type="match status" value="1"/>
</dbReference>
<dbReference type="InterPro" id="IPR003000">
    <property type="entry name" value="Sirtuin"/>
</dbReference>
<dbReference type="GO" id="GO:0008270">
    <property type="term" value="F:zinc ion binding"/>
    <property type="evidence" value="ECO:0007669"/>
    <property type="project" value="UniProtKB-UniRule"/>
</dbReference>
<dbReference type="PROSITE" id="PS50305">
    <property type="entry name" value="SIRTUIN"/>
    <property type="match status" value="1"/>
</dbReference>
<accession>A0A1M4VJF9</accession>
<feature type="binding site" evidence="3 4">
    <location>
        <position position="136"/>
    </location>
    <ligand>
        <name>Zn(2+)</name>
        <dbReference type="ChEBI" id="CHEBI:29105"/>
    </ligand>
</feature>
<dbReference type="InterPro" id="IPR026590">
    <property type="entry name" value="Ssirtuin_cat_dom"/>
</dbReference>
<dbReference type="GO" id="GO:0017136">
    <property type="term" value="F:histone deacetylase activity, NAD-dependent"/>
    <property type="evidence" value="ECO:0007669"/>
    <property type="project" value="TreeGrafter"/>
</dbReference>
<sequence>MTRPDQAAENLLRVKEKVRDASRVVVLTGAGVSAESGVPTFRGAGGLWRQYKATDLATPEAFARDPRLVWEFYNYRREVLAPLEPNAAHRALADLERAKESFVLLTQNIDGLHQAAGSRNVVELHGNIWRVRCSRCGNRKEDRRVPIPYPPVCESCSGMLRPDVVWFGESLDPDVFRLAYQALERCDVMLVIGTSGVVQPAASMGLYAKENGAFVAEINLEPTPYSRALSVSLQGKAGDLVPQVVV</sequence>
<comment type="catalytic activity">
    <reaction evidence="3">
        <text>N(6)-succinyl-L-lysyl-[protein] + NAD(+) + H2O = 2''-O-succinyl-ADP-D-ribose + nicotinamide + L-lysyl-[protein]</text>
        <dbReference type="Rhea" id="RHEA:47668"/>
        <dbReference type="Rhea" id="RHEA-COMP:9752"/>
        <dbReference type="Rhea" id="RHEA-COMP:11877"/>
        <dbReference type="ChEBI" id="CHEBI:15377"/>
        <dbReference type="ChEBI" id="CHEBI:17154"/>
        <dbReference type="ChEBI" id="CHEBI:29969"/>
        <dbReference type="ChEBI" id="CHEBI:57540"/>
        <dbReference type="ChEBI" id="CHEBI:87830"/>
        <dbReference type="ChEBI" id="CHEBI:87832"/>
    </reaction>
</comment>
<comment type="similarity">
    <text evidence="3">Belongs to the sirtuin family. Class III subfamily.</text>
</comment>
<dbReference type="InterPro" id="IPR026591">
    <property type="entry name" value="Sirtuin_cat_small_dom_sf"/>
</dbReference>
<dbReference type="AlphaFoldDB" id="A0A1M4VJF9"/>
<dbReference type="EMBL" id="FQVB01000006">
    <property type="protein sequence ID" value="SHE68977.1"/>
    <property type="molecule type" value="Genomic_DNA"/>
</dbReference>
<dbReference type="Gene3D" id="3.40.50.1220">
    <property type="entry name" value="TPP-binding domain"/>
    <property type="match status" value="1"/>
</dbReference>
<dbReference type="GO" id="GO:0036055">
    <property type="term" value="F:protein-succinyllysine desuccinylase activity"/>
    <property type="evidence" value="ECO:0007669"/>
    <property type="project" value="UniProtKB-UniRule"/>
</dbReference>
<feature type="binding site" evidence="3">
    <location>
        <position position="76"/>
    </location>
    <ligand>
        <name>substrate</name>
    </ligand>
</feature>
<feature type="active site" description="Proton acceptor" evidence="3 4">
    <location>
        <position position="125"/>
    </location>
</feature>
<feature type="binding site" evidence="3">
    <location>
        <begin position="219"/>
        <end position="221"/>
    </location>
    <ligand>
        <name>NAD(+)</name>
        <dbReference type="ChEBI" id="CHEBI:57540"/>
    </ligand>
</feature>
<dbReference type="InterPro" id="IPR029035">
    <property type="entry name" value="DHS-like_NAD/FAD-binding_dom"/>
</dbReference>
<dbReference type="OrthoDB" id="9800582at2"/>
<keyword evidence="1" id="KW-0808">Transferase</keyword>
<feature type="binding site" evidence="3">
    <location>
        <position position="73"/>
    </location>
    <ligand>
        <name>substrate</name>
    </ligand>
</feature>
<keyword evidence="3" id="KW-0963">Cytoplasm</keyword>
<evidence type="ECO:0000256" key="2">
    <source>
        <dbReference type="ARBA" id="ARBA00023027"/>
    </source>
</evidence>
<proteinExistence type="inferred from homology"/>
<dbReference type="InterPro" id="IPR027546">
    <property type="entry name" value="Sirtuin_class_III"/>
</dbReference>
<feature type="binding site" evidence="3">
    <location>
        <begin position="29"/>
        <end position="48"/>
    </location>
    <ligand>
        <name>NAD(+)</name>
        <dbReference type="ChEBI" id="CHEBI:57540"/>
    </ligand>
</feature>
<dbReference type="EC" id="2.3.1.286" evidence="3"/>
<feature type="binding site" evidence="3 4">
    <location>
        <position position="133"/>
    </location>
    <ligand>
        <name>Zn(2+)</name>
        <dbReference type="ChEBI" id="CHEBI:29105"/>
    </ligand>
</feature>
<dbReference type="InterPro" id="IPR050134">
    <property type="entry name" value="NAD-dep_sirtuin_deacylases"/>
</dbReference>
<dbReference type="GO" id="GO:0005737">
    <property type="term" value="C:cytoplasm"/>
    <property type="evidence" value="ECO:0007669"/>
    <property type="project" value="UniProtKB-SubCell"/>
</dbReference>
<dbReference type="Gene3D" id="3.30.1600.10">
    <property type="entry name" value="SIR2/SIRT2 'Small Domain"/>
    <property type="match status" value="1"/>
</dbReference>
<name>A0A1M4VJF9_9BACT</name>
<feature type="binding site" evidence="3 4">
    <location>
        <position position="153"/>
    </location>
    <ligand>
        <name>Zn(2+)</name>
        <dbReference type="ChEBI" id="CHEBI:29105"/>
    </ligand>
</feature>
<comment type="domain">
    <text evidence="3">2 residues (Tyr-73 and Arg-76) present in a large hydrophobic pocket are probably involved in substrate specificity. They are important for desuccinylation activity, but dispensable for deacetylation activity.</text>
</comment>
<dbReference type="RefSeq" id="WP_073036950.1">
    <property type="nucleotide sequence ID" value="NZ_FQVB01000006.1"/>
</dbReference>
<protein>
    <recommendedName>
        <fullName evidence="3">NAD-dependent protein deacylase</fullName>
        <ecNumber evidence="3">2.3.1.286</ecNumber>
    </recommendedName>
    <alternativeName>
        <fullName evidence="3">Regulatory protein SIR2 homolog</fullName>
    </alternativeName>
</protein>
<feature type="binding site" evidence="3">
    <location>
        <begin position="107"/>
        <end position="110"/>
    </location>
    <ligand>
        <name>NAD(+)</name>
        <dbReference type="ChEBI" id="CHEBI:57540"/>
    </ligand>
</feature>
<dbReference type="STRING" id="1121391.SAMN02745206_00677"/>
<feature type="binding site" evidence="3">
    <location>
        <begin position="193"/>
        <end position="195"/>
    </location>
    <ligand>
        <name>NAD(+)</name>
        <dbReference type="ChEBI" id="CHEBI:57540"/>
    </ligand>
</feature>
<evidence type="ECO:0000256" key="1">
    <source>
        <dbReference type="ARBA" id="ARBA00022679"/>
    </source>
</evidence>
<dbReference type="PANTHER" id="PTHR11085:SF13">
    <property type="entry name" value="NAD-DEPENDENT PROTEIN DEACYLASE"/>
    <property type="match status" value="1"/>
</dbReference>
<feature type="binding site" evidence="3 4">
    <location>
        <position position="156"/>
    </location>
    <ligand>
        <name>Zn(2+)</name>
        <dbReference type="ChEBI" id="CHEBI:29105"/>
    </ligand>
</feature>
<dbReference type="NCBIfam" id="NF001753">
    <property type="entry name" value="PRK00481.1-3"/>
    <property type="match status" value="1"/>
</dbReference>
<keyword evidence="3 4" id="KW-0862">Zinc</keyword>
<gene>
    <name evidence="3" type="primary">cobB</name>
    <name evidence="6" type="ORF">SAMN02745206_00677</name>
</gene>
<dbReference type="PANTHER" id="PTHR11085">
    <property type="entry name" value="NAD-DEPENDENT PROTEIN DEACYLASE SIRTUIN-5, MITOCHONDRIAL-RELATED"/>
    <property type="match status" value="1"/>
</dbReference>
<dbReference type="Proteomes" id="UP000184076">
    <property type="component" value="Unassembled WGS sequence"/>
</dbReference>
<dbReference type="SUPFAM" id="SSF52467">
    <property type="entry name" value="DHS-like NAD/FAD-binding domain"/>
    <property type="match status" value="1"/>
</dbReference>
<comment type="function">
    <text evidence="3">NAD-dependent lysine deacetylase and desuccinylase that specifically removes acetyl and succinyl groups on target proteins. Modulates the activities of several proteins which are inactive in their acylated form.</text>
</comment>
<dbReference type="HAMAP" id="MF_01121">
    <property type="entry name" value="Sirtuin_ClassIII"/>
    <property type="match status" value="1"/>
</dbReference>
<evidence type="ECO:0000259" key="5">
    <source>
        <dbReference type="PROSITE" id="PS50305"/>
    </source>
</evidence>
<organism evidence="6 7">
    <name type="scientific">Desulfacinum infernum DSM 9756</name>
    <dbReference type="NCBI Taxonomy" id="1121391"/>
    <lineage>
        <taxon>Bacteria</taxon>
        <taxon>Pseudomonadati</taxon>
        <taxon>Thermodesulfobacteriota</taxon>
        <taxon>Syntrophobacteria</taxon>
        <taxon>Syntrophobacterales</taxon>
        <taxon>Syntrophobacteraceae</taxon>
        <taxon>Desulfacinum</taxon>
    </lineage>
</organism>
<keyword evidence="2 3" id="KW-0520">NAD</keyword>
<comment type="catalytic activity">
    <reaction evidence="3">
        <text>N(6)-acetyl-L-lysyl-[protein] + NAD(+) + H2O = 2''-O-acetyl-ADP-D-ribose + nicotinamide + L-lysyl-[protein]</text>
        <dbReference type="Rhea" id="RHEA:43636"/>
        <dbReference type="Rhea" id="RHEA-COMP:9752"/>
        <dbReference type="Rhea" id="RHEA-COMP:10731"/>
        <dbReference type="ChEBI" id="CHEBI:15377"/>
        <dbReference type="ChEBI" id="CHEBI:17154"/>
        <dbReference type="ChEBI" id="CHEBI:29969"/>
        <dbReference type="ChEBI" id="CHEBI:57540"/>
        <dbReference type="ChEBI" id="CHEBI:61930"/>
        <dbReference type="ChEBI" id="CHEBI:83767"/>
        <dbReference type="EC" id="2.3.1.286"/>
    </reaction>
</comment>
<comment type="cofactor">
    <cofactor evidence="3">
        <name>Zn(2+)</name>
        <dbReference type="ChEBI" id="CHEBI:29105"/>
    </cofactor>
    <text evidence="3">Binds 1 zinc ion per subunit.</text>
</comment>
<evidence type="ECO:0000313" key="6">
    <source>
        <dbReference type="EMBL" id="SHE68977.1"/>
    </source>
</evidence>
<keyword evidence="3 4" id="KW-0479">Metal-binding</keyword>
<evidence type="ECO:0000256" key="3">
    <source>
        <dbReference type="HAMAP-Rule" id="MF_01121"/>
    </source>
</evidence>
<feature type="domain" description="Deacetylase sirtuin-type" evidence="5">
    <location>
        <begin position="1"/>
        <end position="246"/>
    </location>
</feature>
<evidence type="ECO:0000256" key="4">
    <source>
        <dbReference type="PROSITE-ProRule" id="PRU00236"/>
    </source>
</evidence>
<keyword evidence="7" id="KW-1185">Reference proteome</keyword>